<accession>A0A4Y2P3R5</accession>
<gene>
    <name evidence="1" type="ORF">AVEN_193046_1</name>
</gene>
<protein>
    <submittedName>
        <fullName evidence="1">Uncharacterized protein</fullName>
    </submittedName>
</protein>
<evidence type="ECO:0000313" key="2">
    <source>
        <dbReference type="Proteomes" id="UP000499080"/>
    </source>
</evidence>
<reference evidence="1 2" key="1">
    <citation type="journal article" date="2019" name="Sci. Rep.">
        <title>Orb-weaving spider Araneus ventricosus genome elucidates the spidroin gene catalogue.</title>
        <authorList>
            <person name="Kono N."/>
            <person name="Nakamura H."/>
            <person name="Ohtoshi R."/>
            <person name="Moran D.A.P."/>
            <person name="Shinohara A."/>
            <person name="Yoshida Y."/>
            <person name="Fujiwara M."/>
            <person name="Mori M."/>
            <person name="Tomita M."/>
            <person name="Arakawa K."/>
        </authorList>
    </citation>
    <scope>NUCLEOTIDE SEQUENCE [LARGE SCALE GENOMIC DNA]</scope>
</reference>
<comment type="caution">
    <text evidence="1">The sequence shown here is derived from an EMBL/GenBank/DDBJ whole genome shotgun (WGS) entry which is preliminary data.</text>
</comment>
<evidence type="ECO:0000313" key="1">
    <source>
        <dbReference type="EMBL" id="GBN46525.1"/>
    </source>
</evidence>
<name>A0A4Y2P3R5_ARAVE</name>
<organism evidence="1 2">
    <name type="scientific">Araneus ventricosus</name>
    <name type="common">Orbweaver spider</name>
    <name type="synonym">Epeira ventricosa</name>
    <dbReference type="NCBI Taxonomy" id="182803"/>
    <lineage>
        <taxon>Eukaryota</taxon>
        <taxon>Metazoa</taxon>
        <taxon>Ecdysozoa</taxon>
        <taxon>Arthropoda</taxon>
        <taxon>Chelicerata</taxon>
        <taxon>Arachnida</taxon>
        <taxon>Araneae</taxon>
        <taxon>Araneomorphae</taxon>
        <taxon>Entelegynae</taxon>
        <taxon>Araneoidea</taxon>
        <taxon>Araneidae</taxon>
        <taxon>Araneus</taxon>
    </lineage>
</organism>
<sequence length="82" mass="9557">RPHRKRDVRSSRRYPTSVALLVESNYTKAAVTLTCQTVAKSHKSRHVFVTVGREYPKKLAHLCDSHPQRVKRLSLLFHHRRG</sequence>
<dbReference type="Proteomes" id="UP000499080">
    <property type="component" value="Unassembled WGS sequence"/>
</dbReference>
<keyword evidence="2" id="KW-1185">Reference proteome</keyword>
<dbReference type="AlphaFoldDB" id="A0A4Y2P3R5"/>
<feature type="non-terminal residue" evidence="1">
    <location>
        <position position="1"/>
    </location>
</feature>
<proteinExistence type="predicted"/>
<dbReference type="EMBL" id="BGPR01010505">
    <property type="protein sequence ID" value="GBN46525.1"/>
    <property type="molecule type" value="Genomic_DNA"/>
</dbReference>